<dbReference type="EMBL" id="QLLL01000001">
    <property type="protein sequence ID" value="RAJ10416.1"/>
    <property type="molecule type" value="Genomic_DNA"/>
</dbReference>
<dbReference type="AlphaFoldDB" id="A0A327R0K0"/>
<evidence type="ECO:0000256" key="1">
    <source>
        <dbReference type="SAM" id="SignalP"/>
    </source>
</evidence>
<dbReference type="OrthoDB" id="670761at2"/>
<proteinExistence type="predicted"/>
<keyword evidence="1" id="KW-0732">Signal</keyword>
<dbReference type="SUPFAM" id="SSF160574">
    <property type="entry name" value="BT0923-like"/>
    <property type="match status" value="1"/>
</dbReference>
<protein>
    <submittedName>
        <fullName evidence="2">Putative PepSY-like beta-lactamase-inhibitor</fullName>
    </submittedName>
</protein>
<evidence type="ECO:0000313" key="2">
    <source>
        <dbReference type="EMBL" id="RAJ10416.1"/>
    </source>
</evidence>
<sequence length="154" mass="17107">MKKLIAILSVAALLFSATSFAADKYGKAIISNQKVLNSFNQEFAGAAKVTWYANEDEKSYVAKFDIKESRVTAHFDDEGNLLATSRVISDSDLPLPVISRLMHRYPNENIRNVVEYTANGSLTYMITLENDTQWKIIKAGADGGLSTVRKLRKA</sequence>
<dbReference type="RefSeq" id="WP_111595572.1">
    <property type="nucleotide sequence ID" value="NZ_QLLL01000001.1"/>
</dbReference>
<feature type="signal peptide" evidence="1">
    <location>
        <begin position="1"/>
        <end position="21"/>
    </location>
</feature>
<dbReference type="Proteomes" id="UP000249547">
    <property type="component" value="Unassembled WGS sequence"/>
</dbReference>
<feature type="chain" id="PRO_5016330122" evidence="1">
    <location>
        <begin position="22"/>
        <end position="154"/>
    </location>
</feature>
<dbReference type="Gene3D" id="3.10.450.360">
    <property type="match status" value="1"/>
</dbReference>
<name>A0A327R0K0_9BACT</name>
<accession>A0A327R0K0</accession>
<comment type="caution">
    <text evidence="2">The sequence shown here is derived from an EMBL/GenBank/DDBJ whole genome shotgun (WGS) entry which is preliminary data.</text>
</comment>
<gene>
    <name evidence="2" type="ORF">LX64_00018</name>
</gene>
<organism evidence="2 3">
    <name type="scientific">Chitinophaga skermanii</name>
    <dbReference type="NCBI Taxonomy" id="331697"/>
    <lineage>
        <taxon>Bacteria</taxon>
        <taxon>Pseudomonadati</taxon>
        <taxon>Bacteroidota</taxon>
        <taxon>Chitinophagia</taxon>
        <taxon>Chitinophagales</taxon>
        <taxon>Chitinophagaceae</taxon>
        <taxon>Chitinophaga</taxon>
    </lineage>
</organism>
<evidence type="ECO:0000313" key="3">
    <source>
        <dbReference type="Proteomes" id="UP000249547"/>
    </source>
</evidence>
<keyword evidence="3" id="KW-1185">Reference proteome</keyword>
<reference evidence="2 3" key="1">
    <citation type="submission" date="2018-06" db="EMBL/GenBank/DDBJ databases">
        <title>Genomic Encyclopedia of Archaeal and Bacterial Type Strains, Phase II (KMG-II): from individual species to whole genera.</title>
        <authorList>
            <person name="Goeker M."/>
        </authorList>
    </citation>
    <scope>NUCLEOTIDE SEQUENCE [LARGE SCALE GENOMIC DNA]</scope>
    <source>
        <strain evidence="2 3">DSM 23857</strain>
    </source>
</reference>